<keyword evidence="1" id="KW-1133">Transmembrane helix</keyword>
<evidence type="ECO:0000256" key="1">
    <source>
        <dbReference type="SAM" id="Phobius"/>
    </source>
</evidence>
<dbReference type="Proteomes" id="UP001305414">
    <property type="component" value="Unassembled WGS sequence"/>
</dbReference>
<keyword evidence="3" id="KW-1185">Reference proteome</keyword>
<keyword evidence="1" id="KW-0812">Transmembrane</keyword>
<dbReference type="EMBL" id="JAWHQM010000035">
    <property type="protein sequence ID" value="KAK5633718.1"/>
    <property type="molecule type" value="Genomic_DNA"/>
</dbReference>
<accession>A0AAN7UPY3</accession>
<sequence length="348" mass="40006">MTHVTVWIMVAKIPHGEPSSDTCCYQVVWLGVVNSCTGATQSFWIYCTFRFIAWLHNAWLGLHHMHFYDQAEKLERKGDETESNSDKRTKRGSLWTRLPPWLQRFWKLLFQDQHPKVQQGTYGKLRATTLSKYWEWIVTVLITLISVEKFLNLDFFKGFGTLGDWGQSAAFITGIFAVVRVGYLMFLVTKWKAIEDWASIDEVRLTGGDETEKGAEMELEPTELVPTEPVQDQTSGQATGYQPEGADLRHRLPGNIRSDINPVSQTTIANILAKDENRRSISTQLEDRVVYRNYGVWEDRNPKIWLLSTGYTAAYEIEAEEAWHWADGYRMKRLKGGDGSDWKDLIAA</sequence>
<protein>
    <submittedName>
        <fullName evidence="2">Uncharacterized protein</fullName>
    </submittedName>
</protein>
<dbReference type="AlphaFoldDB" id="A0AAN7UPY3"/>
<name>A0AAN7UPY3_9PEZI</name>
<reference evidence="2 3" key="1">
    <citation type="submission" date="2023-10" db="EMBL/GenBank/DDBJ databases">
        <title>Draft genome sequence of Xylaria bambusicola isolate GMP-LS, the root and basal stem rot pathogen of sugarcane in Indonesia.</title>
        <authorList>
            <person name="Selvaraj P."/>
            <person name="Muralishankar V."/>
            <person name="Muruganantham S."/>
            <person name="Sp S."/>
            <person name="Haryani S."/>
            <person name="Lau K.J.X."/>
            <person name="Naqvi N.I."/>
        </authorList>
    </citation>
    <scope>NUCLEOTIDE SEQUENCE [LARGE SCALE GENOMIC DNA]</scope>
    <source>
        <strain evidence="2">GMP-LS</strain>
    </source>
</reference>
<proteinExistence type="predicted"/>
<keyword evidence="1" id="KW-0472">Membrane</keyword>
<gene>
    <name evidence="2" type="ORF">RRF57_009432</name>
</gene>
<evidence type="ECO:0000313" key="2">
    <source>
        <dbReference type="EMBL" id="KAK5633718.1"/>
    </source>
</evidence>
<comment type="caution">
    <text evidence="2">The sequence shown here is derived from an EMBL/GenBank/DDBJ whole genome shotgun (WGS) entry which is preliminary data.</text>
</comment>
<evidence type="ECO:0000313" key="3">
    <source>
        <dbReference type="Proteomes" id="UP001305414"/>
    </source>
</evidence>
<organism evidence="2 3">
    <name type="scientific">Xylaria bambusicola</name>
    <dbReference type="NCBI Taxonomy" id="326684"/>
    <lineage>
        <taxon>Eukaryota</taxon>
        <taxon>Fungi</taxon>
        <taxon>Dikarya</taxon>
        <taxon>Ascomycota</taxon>
        <taxon>Pezizomycotina</taxon>
        <taxon>Sordariomycetes</taxon>
        <taxon>Xylariomycetidae</taxon>
        <taxon>Xylariales</taxon>
        <taxon>Xylariaceae</taxon>
        <taxon>Xylaria</taxon>
    </lineage>
</organism>
<feature type="transmembrane region" description="Helical" evidence="1">
    <location>
        <begin position="165"/>
        <end position="188"/>
    </location>
</feature>
<feature type="transmembrane region" description="Helical" evidence="1">
    <location>
        <begin position="133"/>
        <end position="153"/>
    </location>
</feature>